<dbReference type="EMBL" id="KZ772825">
    <property type="protein sequence ID" value="PTQ28757.1"/>
    <property type="molecule type" value="Genomic_DNA"/>
</dbReference>
<organism evidence="1 2">
    <name type="scientific">Marchantia polymorpha</name>
    <name type="common">Common liverwort</name>
    <name type="synonym">Marchantia aquatica</name>
    <dbReference type="NCBI Taxonomy" id="3197"/>
    <lineage>
        <taxon>Eukaryota</taxon>
        <taxon>Viridiplantae</taxon>
        <taxon>Streptophyta</taxon>
        <taxon>Embryophyta</taxon>
        <taxon>Marchantiophyta</taxon>
        <taxon>Marchantiopsida</taxon>
        <taxon>Marchantiidae</taxon>
        <taxon>Marchantiales</taxon>
        <taxon>Marchantiaceae</taxon>
        <taxon>Marchantia</taxon>
    </lineage>
</organism>
<protein>
    <submittedName>
        <fullName evidence="1">Uncharacterized protein</fullName>
    </submittedName>
</protein>
<evidence type="ECO:0000313" key="1">
    <source>
        <dbReference type="EMBL" id="PTQ28757.1"/>
    </source>
</evidence>
<sequence length="81" mass="9245">MQESEGTFFTKAAIHIHRRIMRIVVSILCSTQKRTTLVGHMLTDITLFPDWMGGKVWFAFSFAQNAEQASEDEEEAMQPPV</sequence>
<evidence type="ECO:0000313" key="2">
    <source>
        <dbReference type="Proteomes" id="UP000244005"/>
    </source>
</evidence>
<keyword evidence="2" id="KW-1185">Reference proteome</keyword>
<gene>
    <name evidence="1" type="ORF">MARPO_0155s0019</name>
</gene>
<proteinExistence type="predicted"/>
<name>A0A2R6W4H2_MARPO</name>
<dbReference type="Proteomes" id="UP000244005">
    <property type="component" value="Unassembled WGS sequence"/>
</dbReference>
<dbReference type="AlphaFoldDB" id="A0A2R6W4H2"/>
<accession>A0A2R6W4H2</accession>
<dbReference type="Gramene" id="Mp8g07980.1">
    <property type="protein sequence ID" value="Mp8g07980.1.cds"/>
    <property type="gene ID" value="Mp8g07980"/>
</dbReference>
<reference evidence="2" key="1">
    <citation type="journal article" date="2017" name="Cell">
        <title>Insights into land plant evolution garnered from the Marchantia polymorpha genome.</title>
        <authorList>
            <person name="Bowman J.L."/>
            <person name="Kohchi T."/>
            <person name="Yamato K.T."/>
            <person name="Jenkins J."/>
            <person name="Shu S."/>
            <person name="Ishizaki K."/>
            <person name="Yamaoka S."/>
            <person name="Nishihama R."/>
            <person name="Nakamura Y."/>
            <person name="Berger F."/>
            <person name="Adam C."/>
            <person name="Aki S.S."/>
            <person name="Althoff F."/>
            <person name="Araki T."/>
            <person name="Arteaga-Vazquez M.A."/>
            <person name="Balasubrmanian S."/>
            <person name="Barry K."/>
            <person name="Bauer D."/>
            <person name="Boehm C.R."/>
            <person name="Briginshaw L."/>
            <person name="Caballero-Perez J."/>
            <person name="Catarino B."/>
            <person name="Chen F."/>
            <person name="Chiyoda S."/>
            <person name="Chovatia M."/>
            <person name="Davies K.M."/>
            <person name="Delmans M."/>
            <person name="Demura T."/>
            <person name="Dierschke T."/>
            <person name="Dolan L."/>
            <person name="Dorantes-Acosta A.E."/>
            <person name="Eklund D.M."/>
            <person name="Florent S.N."/>
            <person name="Flores-Sandoval E."/>
            <person name="Fujiyama A."/>
            <person name="Fukuzawa H."/>
            <person name="Galik B."/>
            <person name="Grimanelli D."/>
            <person name="Grimwood J."/>
            <person name="Grossniklaus U."/>
            <person name="Hamada T."/>
            <person name="Haseloff J."/>
            <person name="Hetherington A.J."/>
            <person name="Higo A."/>
            <person name="Hirakawa Y."/>
            <person name="Hundley H.N."/>
            <person name="Ikeda Y."/>
            <person name="Inoue K."/>
            <person name="Inoue S.I."/>
            <person name="Ishida S."/>
            <person name="Jia Q."/>
            <person name="Kakita M."/>
            <person name="Kanazawa T."/>
            <person name="Kawai Y."/>
            <person name="Kawashima T."/>
            <person name="Kennedy M."/>
            <person name="Kinose K."/>
            <person name="Kinoshita T."/>
            <person name="Kohara Y."/>
            <person name="Koide E."/>
            <person name="Komatsu K."/>
            <person name="Kopischke S."/>
            <person name="Kubo M."/>
            <person name="Kyozuka J."/>
            <person name="Lagercrantz U."/>
            <person name="Lin S.S."/>
            <person name="Lindquist E."/>
            <person name="Lipzen A.M."/>
            <person name="Lu C.W."/>
            <person name="De Luna E."/>
            <person name="Martienssen R.A."/>
            <person name="Minamino N."/>
            <person name="Mizutani M."/>
            <person name="Mizutani M."/>
            <person name="Mochizuki N."/>
            <person name="Monte I."/>
            <person name="Mosher R."/>
            <person name="Nagasaki H."/>
            <person name="Nakagami H."/>
            <person name="Naramoto S."/>
            <person name="Nishitani K."/>
            <person name="Ohtani M."/>
            <person name="Okamoto T."/>
            <person name="Okumura M."/>
            <person name="Phillips J."/>
            <person name="Pollak B."/>
            <person name="Reinders A."/>
            <person name="Rovekamp M."/>
            <person name="Sano R."/>
            <person name="Sawa S."/>
            <person name="Schmid M.W."/>
            <person name="Shirakawa M."/>
            <person name="Solano R."/>
            <person name="Spunde A."/>
            <person name="Suetsugu N."/>
            <person name="Sugano S."/>
            <person name="Sugiyama A."/>
            <person name="Sun R."/>
            <person name="Suzuki Y."/>
            <person name="Takenaka M."/>
            <person name="Takezawa D."/>
            <person name="Tomogane H."/>
            <person name="Tsuzuki M."/>
            <person name="Ueda T."/>
            <person name="Umeda M."/>
            <person name="Ward J.M."/>
            <person name="Watanabe Y."/>
            <person name="Yazaki K."/>
            <person name="Yokoyama R."/>
            <person name="Yoshitake Y."/>
            <person name="Yotsui I."/>
            <person name="Zachgo S."/>
            <person name="Schmutz J."/>
        </authorList>
    </citation>
    <scope>NUCLEOTIDE SEQUENCE [LARGE SCALE GENOMIC DNA]</scope>
    <source>
        <strain evidence="2">Tak-1</strain>
    </source>
</reference>